<accession>A0A2C9TV89</accession>
<evidence type="ECO:0000313" key="1">
    <source>
        <dbReference type="EMBL" id="KMR56997.1"/>
    </source>
</evidence>
<protein>
    <submittedName>
        <fullName evidence="1">Pathogenicity island protein</fullName>
    </submittedName>
</protein>
<proteinExistence type="predicted"/>
<sequence length="103" mass="12245">MYLRREIGRRLLEVQAVKEDYNLDEQAQRIGLITGISNEIYYCSISYLSTVYLEYIDNTWTAWRESYIPKLNKRTSYKVIASGSFELVLARLKSYLNYIKRSK</sequence>
<dbReference type="EMBL" id="LALQ01000034">
    <property type="protein sequence ID" value="KMR56997.1"/>
    <property type="molecule type" value="Genomic_DNA"/>
</dbReference>
<gene>
    <name evidence="1" type="ORF">EP54_08185</name>
</gene>
<comment type="caution">
    <text evidence="1">The sequence shown here is derived from an EMBL/GenBank/DDBJ whole genome shotgun (WGS) entry which is preliminary data.</text>
</comment>
<organism evidence="1">
    <name type="scientific">Staphylococcus aureus</name>
    <dbReference type="NCBI Taxonomy" id="1280"/>
    <lineage>
        <taxon>Bacteria</taxon>
        <taxon>Bacillati</taxon>
        <taxon>Bacillota</taxon>
        <taxon>Bacilli</taxon>
        <taxon>Bacillales</taxon>
        <taxon>Staphylococcaceae</taxon>
        <taxon>Staphylococcus</taxon>
    </lineage>
</organism>
<name>A0A2C9TV89_STAAU</name>
<dbReference type="AlphaFoldDB" id="A0A2C9TV89"/>
<reference evidence="1" key="1">
    <citation type="journal article" date="2015" name="J. Infect. Dis.">
        <title>Parallel Epidemics of Community-Associated Methicillin-Resistant Staphylococcus aureus USA300 Infection in North and South America.</title>
        <authorList>
            <person name="Planet P.J."/>
            <person name="Diaz L."/>
            <person name="Kolokotronis S.O."/>
            <person name="Narechania A."/>
            <person name="Reyes J."/>
            <person name="Xing G."/>
            <person name="Rincon S."/>
            <person name="Smith H."/>
            <person name="Panesso D."/>
            <person name="Ryan C."/>
            <person name="Smith D.P."/>
            <person name="Guzman M."/>
            <person name="Zurita J."/>
            <person name="Sebra R."/>
            <person name="Deikus G."/>
            <person name="Nolan R.L."/>
            <person name="Tenover F.C."/>
            <person name="Weinstock G.M."/>
            <person name="Robinson D.A."/>
            <person name="Arias C.A."/>
        </authorList>
    </citation>
    <scope>NUCLEOTIDE SEQUENCE</scope>
    <source>
        <strain evidence="1">M121</strain>
    </source>
</reference>